<reference evidence="6" key="2">
    <citation type="submission" date="2015-08" db="UniProtKB">
        <authorList>
            <consortium name="WormBaseParasite"/>
        </authorList>
    </citation>
    <scope>IDENTIFICATION</scope>
</reference>
<dbReference type="Pfam" id="PF18265">
    <property type="entry name" value="Nas2_N"/>
    <property type="match status" value="1"/>
</dbReference>
<dbReference type="GO" id="GO:0005634">
    <property type="term" value="C:nucleus"/>
    <property type="evidence" value="ECO:0007669"/>
    <property type="project" value="TreeGrafter"/>
</dbReference>
<comment type="similarity">
    <text evidence="1">Belongs to the proteasome subunit p27 family.</text>
</comment>
<protein>
    <submittedName>
        <fullName evidence="6">26S proteasome non-ATPase regulatory subunit 9</fullName>
    </submittedName>
</protein>
<keyword evidence="2" id="KW-0143">Chaperone</keyword>
<reference evidence="5" key="1">
    <citation type="submission" date="2014-07" db="EMBL/GenBank/DDBJ databases">
        <authorList>
            <person name="Martin A.A"/>
            <person name="De Silva N."/>
        </authorList>
    </citation>
    <scope>NUCLEOTIDE SEQUENCE</scope>
</reference>
<dbReference type="Proteomes" id="UP000035680">
    <property type="component" value="Unassembled WGS sequence"/>
</dbReference>
<evidence type="ECO:0000256" key="2">
    <source>
        <dbReference type="ARBA" id="ARBA00023186"/>
    </source>
</evidence>
<dbReference type="FunFam" id="2.30.42.10:FF:000107">
    <property type="entry name" value="26S proteasome non-ATPase regulatory subunit 9"/>
    <property type="match status" value="1"/>
</dbReference>
<accession>A0A0K0F330</accession>
<name>A0A0K0F330_STRVS</name>
<evidence type="ECO:0000313" key="6">
    <source>
        <dbReference type="WBParaSite" id="SVE_0321200.1"/>
    </source>
</evidence>
<dbReference type="WBParaSite" id="SVE_0321200.1">
    <property type="protein sequence ID" value="SVE_0321200.1"/>
    <property type="gene ID" value="SVE_0321200"/>
</dbReference>
<dbReference type="STRING" id="75913.A0A0K0F330"/>
<feature type="coiled-coil region" evidence="3">
    <location>
        <begin position="75"/>
        <end position="102"/>
    </location>
</feature>
<dbReference type="AlphaFoldDB" id="A0A0K0F330"/>
<proteinExistence type="inferred from homology"/>
<dbReference type="GO" id="GO:0070682">
    <property type="term" value="P:proteasome regulatory particle assembly"/>
    <property type="evidence" value="ECO:0007669"/>
    <property type="project" value="InterPro"/>
</dbReference>
<dbReference type="PANTHER" id="PTHR12651:SF1">
    <property type="entry name" value="26S PROTEASOME NON-ATPASE REGULATORY SUBUNIT 9"/>
    <property type="match status" value="1"/>
</dbReference>
<sequence>MYRKYVGTRNGMKEDIKMQEGDFTDECKALINERNDIDRKLEELEKILEANDVTMDTPLVDGEGFPRNDIDVYTIRHTRAEIITLKNNRKELDDKIEEKLVEIHKLKKGDGDMGHEEEIVHRTSNTPFVKVVEVKAHSPADNGNLVVGDEIIQFGKYHKDNFKELTELQETVQEHVDKPLRITVLRYGRPIRLTVTPQKWSGQGLFGALFSKI</sequence>
<dbReference type="SUPFAM" id="SSF50156">
    <property type="entry name" value="PDZ domain-like"/>
    <property type="match status" value="1"/>
</dbReference>
<keyword evidence="3" id="KW-0175">Coiled coil</keyword>
<evidence type="ECO:0000256" key="1">
    <source>
        <dbReference type="ARBA" id="ARBA00005256"/>
    </source>
</evidence>
<dbReference type="Gene3D" id="6.10.140.1710">
    <property type="match status" value="1"/>
</dbReference>
<dbReference type="PANTHER" id="PTHR12651">
    <property type="entry name" value="26S PROTEASOME NON-ATPASE REGULATORY SUBUNIT 9"/>
    <property type="match status" value="1"/>
</dbReference>
<dbReference type="Gene3D" id="2.30.42.10">
    <property type="match status" value="1"/>
</dbReference>
<dbReference type="InterPro" id="IPR035269">
    <property type="entry name" value="PSMD9"/>
</dbReference>
<evidence type="ECO:0000313" key="5">
    <source>
        <dbReference type="Proteomes" id="UP000035680"/>
    </source>
</evidence>
<evidence type="ECO:0000256" key="3">
    <source>
        <dbReference type="SAM" id="Coils"/>
    </source>
</evidence>
<dbReference type="GO" id="GO:0005737">
    <property type="term" value="C:cytoplasm"/>
    <property type="evidence" value="ECO:0007669"/>
    <property type="project" value="TreeGrafter"/>
</dbReference>
<dbReference type="InterPro" id="IPR036034">
    <property type="entry name" value="PDZ_sf"/>
</dbReference>
<evidence type="ECO:0000259" key="4">
    <source>
        <dbReference type="Pfam" id="PF18265"/>
    </source>
</evidence>
<keyword evidence="5" id="KW-1185">Reference proteome</keyword>
<feature type="domain" description="Nas2 N-terminal" evidence="4">
    <location>
        <begin position="28"/>
        <end position="105"/>
    </location>
</feature>
<organism evidence="5 6">
    <name type="scientific">Strongyloides venezuelensis</name>
    <name type="common">Threadworm</name>
    <dbReference type="NCBI Taxonomy" id="75913"/>
    <lineage>
        <taxon>Eukaryota</taxon>
        <taxon>Metazoa</taxon>
        <taxon>Ecdysozoa</taxon>
        <taxon>Nematoda</taxon>
        <taxon>Chromadorea</taxon>
        <taxon>Rhabditida</taxon>
        <taxon>Tylenchina</taxon>
        <taxon>Panagrolaimomorpha</taxon>
        <taxon>Strongyloidoidea</taxon>
        <taxon>Strongyloididae</taxon>
        <taxon>Strongyloides</taxon>
    </lineage>
</organism>
<dbReference type="InterPro" id="IPR040815">
    <property type="entry name" value="Nas2_N"/>
</dbReference>